<proteinExistence type="predicted"/>
<protein>
    <submittedName>
        <fullName evidence="3">Uncharacterized protein</fullName>
    </submittedName>
</protein>
<comment type="caution">
    <text evidence="3">The sequence shown here is derived from an EMBL/GenBank/DDBJ whole genome shotgun (WGS) entry which is preliminary data.</text>
</comment>
<gene>
    <name evidence="3" type="ORF">F5878DRAFT_634022</name>
</gene>
<keyword evidence="2" id="KW-0732">Signal</keyword>
<keyword evidence="4" id="KW-1185">Reference proteome</keyword>
<evidence type="ECO:0000313" key="4">
    <source>
        <dbReference type="Proteomes" id="UP001163846"/>
    </source>
</evidence>
<dbReference type="AlphaFoldDB" id="A0AA38NY94"/>
<name>A0AA38NY94_9AGAR</name>
<evidence type="ECO:0000313" key="3">
    <source>
        <dbReference type="EMBL" id="KAJ3832865.1"/>
    </source>
</evidence>
<dbReference type="EMBL" id="MU806832">
    <property type="protein sequence ID" value="KAJ3832865.1"/>
    <property type="molecule type" value="Genomic_DNA"/>
</dbReference>
<accession>A0AA38NY94</accession>
<sequence>MSSYRTMNFRFLTKTICLVFLVGTTFVPPTYAASLPRAMSLTPTTATVSCPAPQATPSGGVQATTDSKSTTTDSSKVQSDAAHANNDGGKHKRSPALTEIPESSLNVMTSNFTATANATAPATQSLDRRAAASAHGMKLWMMVCAQDVVEFAYTKPHLWVKTGPTSFSYRGGLDLTPSKPTAESWGNKLYDNDRHGYKCPIFTDPHSGSKHEKAMIEYTIQDPSGQLKLLDLDALARDSAQMRKLFPRGAPPSLVEWWYNESVKLTGTFGVPNSENKAVDDLYKRADIIAGTIPTGAKWLPGMGSGFRVVVLITNEAIASLKATQAEYLICRFT</sequence>
<feature type="chain" id="PRO_5041275626" evidence="2">
    <location>
        <begin position="33"/>
        <end position="334"/>
    </location>
</feature>
<organism evidence="3 4">
    <name type="scientific">Lentinula raphanica</name>
    <dbReference type="NCBI Taxonomy" id="153919"/>
    <lineage>
        <taxon>Eukaryota</taxon>
        <taxon>Fungi</taxon>
        <taxon>Dikarya</taxon>
        <taxon>Basidiomycota</taxon>
        <taxon>Agaricomycotina</taxon>
        <taxon>Agaricomycetes</taxon>
        <taxon>Agaricomycetidae</taxon>
        <taxon>Agaricales</taxon>
        <taxon>Marasmiineae</taxon>
        <taxon>Omphalotaceae</taxon>
        <taxon>Lentinula</taxon>
    </lineage>
</organism>
<reference evidence="3" key="1">
    <citation type="submission" date="2022-08" db="EMBL/GenBank/DDBJ databases">
        <authorList>
            <consortium name="DOE Joint Genome Institute"/>
            <person name="Min B."/>
            <person name="Riley R."/>
            <person name="Sierra-Patev S."/>
            <person name="Naranjo-Ortiz M."/>
            <person name="Looney B."/>
            <person name="Konkel Z."/>
            <person name="Slot J.C."/>
            <person name="Sakamoto Y."/>
            <person name="Steenwyk J.L."/>
            <person name="Rokas A."/>
            <person name="Carro J."/>
            <person name="Camarero S."/>
            <person name="Ferreira P."/>
            <person name="Molpeceres G."/>
            <person name="Ruiz-Duenas F.J."/>
            <person name="Serrano A."/>
            <person name="Henrissat B."/>
            <person name="Drula E."/>
            <person name="Hughes K.W."/>
            <person name="Mata J.L."/>
            <person name="Ishikawa N.K."/>
            <person name="Vargas-Isla R."/>
            <person name="Ushijima S."/>
            <person name="Smith C.A."/>
            <person name="Ahrendt S."/>
            <person name="Andreopoulos W."/>
            <person name="He G."/>
            <person name="Labutti K."/>
            <person name="Lipzen A."/>
            <person name="Ng V."/>
            <person name="Sandor L."/>
            <person name="Barry K."/>
            <person name="Martinez A.T."/>
            <person name="Xiao Y."/>
            <person name="Gibbons J.G."/>
            <person name="Terashima K."/>
            <person name="Hibbett D.S."/>
            <person name="Grigoriev I.V."/>
        </authorList>
    </citation>
    <scope>NUCLEOTIDE SEQUENCE</scope>
    <source>
        <strain evidence="3">TFB9207</strain>
    </source>
</reference>
<dbReference type="Proteomes" id="UP001163846">
    <property type="component" value="Unassembled WGS sequence"/>
</dbReference>
<evidence type="ECO:0000256" key="2">
    <source>
        <dbReference type="SAM" id="SignalP"/>
    </source>
</evidence>
<feature type="signal peptide" evidence="2">
    <location>
        <begin position="1"/>
        <end position="32"/>
    </location>
</feature>
<feature type="region of interest" description="Disordered" evidence="1">
    <location>
        <begin position="45"/>
        <end position="96"/>
    </location>
</feature>
<evidence type="ECO:0000256" key="1">
    <source>
        <dbReference type="SAM" id="MobiDB-lite"/>
    </source>
</evidence>
<feature type="compositionally biased region" description="Low complexity" evidence="1">
    <location>
        <begin position="64"/>
        <end position="76"/>
    </location>
</feature>